<gene>
    <name evidence="1" type="ORF">LCGC14_1259650</name>
</gene>
<evidence type="ECO:0000313" key="1">
    <source>
        <dbReference type="EMBL" id="KKM88349.1"/>
    </source>
</evidence>
<proteinExistence type="predicted"/>
<sequence>MKTLKFRELQIVFEIKRIETGTHIDEVFLNIGITKATSYIWKMKYGGLVV</sequence>
<dbReference type="EMBL" id="LAZR01006969">
    <property type="protein sequence ID" value="KKM88349.1"/>
    <property type="molecule type" value="Genomic_DNA"/>
</dbReference>
<organism evidence="1">
    <name type="scientific">marine sediment metagenome</name>
    <dbReference type="NCBI Taxonomy" id="412755"/>
    <lineage>
        <taxon>unclassified sequences</taxon>
        <taxon>metagenomes</taxon>
        <taxon>ecological metagenomes</taxon>
    </lineage>
</organism>
<name>A0A0F9L137_9ZZZZ</name>
<accession>A0A0F9L137</accession>
<reference evidence="1" key="1">
    <citation type="journal article" date="2015" name="Nature">
        <title>Complex archaea that bridge the gap between prokaryotes and eukaryotes.</title>
        <authorList>
            <person name="Spang A."/>
            <person name="Saw J.H."/>
            <person name="Jorgensen S.L."/>
            <person name="Zaremba-Niedzwiedzka K."/>
            <person name="Martijn J."/>
            <person name="Lind A.E."/>
            <person name="van Eijk R."/>
            <person name="Schleper C."/>
            <person name="Guy L."/>
            <person name="Ettema T.J."/>
        </authorList>
    </citation>
    <scope>NUCLEOTIDE SEQUENCE</scope>
</reference>
<protein>
    <submittedName>
        <fullName evidence="1">Uncharacterized protein</fullName>
    </submittedName>
</protein>
<dbReference type="AlphaFoldDB" id="A0A0F9L137"/>
<comment type="caution">
    <text evidence="1">The sequence shown here is derived from an EMBL/GenBank/DDBJ whole genome shotgun (WGS) entry which is preliminary data.</text>
</comment>